<organism evidence="1">
    <name type="scientific">hydrothermal vent metagenome</name>
    <dbReference type="NCBI Taxonomy" id="652676"/>
    <lineage>
        <taxon>unclassified sequences</taxon>
        <taxon>metagenomes</taxon>
        <taxon>ecological metagenomes</taxon>
    </lineage>
</organism>
<dbReference type="SUPFAM" id="SSF52833">
    <property type="entry name" value="Thioredoxin-like"/>
    <property type="match status" value="1"/>
</dbReference>
<dbReference type="Pfam" id="PF01257">
    <property type="entry name" value="2Fe-2S_thioredx"/>
    <property type="match status" value="1"/>
</dbReference>
<name>A0A3B1AFJ4_9ZZZZ</name>
<gene>
    <name evidence="1" type="ORF">MNBD_GAMMA22-1308</name>
</gene>
<protein>
    <submittedName>
        <fullName evidence="1">2Fe-2S ferredoxin CbiW involved in B12 biosynthesis</fullName>
    </submittedName>
</protein>
<reference evidence="1" key="1">
    <citation type="submission" date="2018-06" db="EMBL/GenBank/DDBJ databases">
        <authorList>
            <person name="Zhirakovskaya E."/>
        </authorList>
    </citation>
    <scope>NUCLEOTIDE SEQUENCE</scope>
</reference>
<dbReference type="CDD" id="cd02980">
    <property type="entry name" value="TRX_Fd_family"/>
    <property type="match status" value="1"/>
</dbReference>
<evidence type="ECO:0000313" key="1">
    <source>
        <dbReference type="EMBL" id="VAW98732.1"/>
    </source>
</evidence>
<dbReference type="AlphaFoldDB" id="A0A3B1AFJ4"/>
<accession>A0A3B1AFJ4</accession>
<dbReference type="InterPro" id="IPR036249">
    <property type="entry name" value="Thioredoxin-like_sf"/>
</dbReference>
<dbReference type="EMBL" id="UOFS01000039">
    <property type="protein sequence ID" value="VAW98732.1"/>
    <property type="molecule type" value="Genomic_DNA"/>
</dbReference>
<proteinExistence type="predicted"/>
<sequence length="120" mass="13621">MSEAVRVEVLEKPKMMDYKRHLLVCVGPRCTEDEQAQDLFDSLGDKFAEAGIAKGDLRVKRSRTTCFATCKSGPIMCVQPDGIWYYNVTEKNLDRIIKEHFVGGIPVEELIYHRGPNCVN</sequence>
<dbReference type="Gene3D" id="3.40.30.10">
    <property type="entry name" value="Glutaredoxin"/>
    <property type="match status" value="1"/>
</dbReference>